<accession>U4T3K0</accession>
<gene>
    <name evidence="1" type="ORF">M917_1622</name>
</gene>
<evidence type="ECO:0000313" key="1">
    <source>
        <dbReference type="EMBL" id="ERL55365.1"/>
    </source>
</evidence>
<dbReference type="Pfam" id="PF07021">
    <property type="entry name" value="MetW"/>
    <property type="match status" value="1"/>
</dbReference>
<reference evidence="1 2" key="1">
    <citation type="journal article" date="2013" name="Genome Announc.">
        <title>Draft Genome Sequence of Psychrobacter aquaticus Strain CMS 56T, Isolated from a Cyanobacterial Mat Sample Collected from Water Bodies in the McMurdo Dry Valley Region of Antarctica.</title>
        <authorList>
            <person name="Reddy G.S."/>
            <person name="Ara S."/>
            <person name="Singh A."/>
            <person name="Kumar Pinnaka A."/>
            <person name="Shivaji S."/>
        </authorList>
    </citation>
    <scope>NUCLEOTIDE SEQUENCE [LARGE SCALE GENOMIC DNA]</scope>
    <source>
        <strain evidence="1 2">CMS 56</strain>
    </source>
</reference>
<dbReference type="InterPro" id="IPR029063">
    <property type="entry name" value="SAM-dependent_MTases_sf"/>
</dbReference>
<organism evidence="1 2">
    <name type="scientific">Psychrobacter aquaticus CMS 56</name>
    <dbReference type="NCBI Taxonomy" id="1354303"/>
    <lineage>
        <taxon>Bacteria</taxon>
        <taxon>Pseudomonadati</taxon>
        <taxon>Pseudomonadota</taxon>
        <taxon>Gammaproteobacteria</taxon>
        <taxon>Moraxellales</taxon>
        <taxon>Moraxellaceae</taxon>
        <taxon>Psychrobacter</taxon>
    </lineage>
</organism>
<dbReference type="AlphaFoldDB" id="U4T3K0"/>
<dbReference type="CDD" id="cd02440">
    <property type="entry name" value="AdoMet_MTases"/>
    <property type="match status" value="1"/>
</dbReference>
<keyword evidence="2" id="KW-1185">Reference proteome</keyword>
<dbReference type="NCBIfam" id="TIGR02081">
    <property type="entry name" value="metW"/>
    <property type="match status" value="1"/>
</dbReference>
<name>U4T3K0_9GAMM</name>
<dbReference type="RefSeq" id="WP_021814258.1">
    <property type="nucleotide sequence ID" value="NZ_AUSW01000030.1"/>
</dbReference>
<dbReference type="eggNOG" id="COG2226">
    <property type="taxonomic scope" value="Bacteria"/>
</dbReference>
<dbReference type="Gene3D" id="3.40.50.150">
    <property type="entry name" value="Vaccinia Virus protein VP39"/>
    <property type="match status" value="1"/>
</dbReference>
<dbReference type="OrthoDB" id="9792690at2"/>
<comment type="caution">
    <text evidence="1">The sequence shown here is derived from an EMBL/GenBank/DDBJ whole genome shotgun (WGS) entry which is preliminary data.</text>
</comment>
<evidence type="ECO:0000313" key="2">
    <source>
        <dbReference type="Proteomes" id="UP000016761"/>
    </source>
</evidence>
<dbReference type="Proteomes" id="UP000016761">
    <property type="component" value="Unassembled WGS sequence"/>
</dbReference>
<sequence>MRMDHQLAERWIAPQSHVLDLGCGNGELLAHLQQKRGVTGYGLEIDEEKINDGIAKGLSIIEQDLNDGLARFADNSFDTVVMARALQAVKAPDVLLLDMLRVAREAIITFPNFAHWQNRLHLGLKGLMPVSEALPYEWYNTPNIHLCTFKDFEQLCAQHDIHIINRFAVSDSEKAHSPLMTALIRQAPNLLADVAIYRVTKQKSDSH</sequence>
<protein>
    <submittedName>
        <fullName evidence="1">Methionine biosynthesis protein MetW</fullName>
    </submittedName>
</protein>
<dbReference type="STRING" id="1354303.M917_1622"/>
<proteinExistence type="predicted"/>
<dbReference type="EMBL" id="AUSW01000030">
    <property type="protein sequence ID" value="ERL55365.1"/>
    <property type="molecule type" value="Genomic_DNA"/>
</dbReference>
<dbReference type="InterPro" id="IPR010743">
    <property type="entry name" value="Methionine_synth_MetW"/>
</dbReference>
<dbReference type="SUPFAM" id="SSF53335">
    <property type="entry name" value="S-adenosyl-L-methionine-dependent methyltransferases"/>
    <property type="match status" value="1"/>
</dbReference>
<dbReference type="PATRIC" id="fig|1354303.4.peg.1598"/>